<dbReference type="PANTHER" id="PTHR46194">
    <property type="entry name" value="PEPTIDYL-TRNA HYDROLASE PTRHD1-RELATED"/>
    <property type="match status" value="1"/>
</dbReference>
<comment type="caution">
    <text evidence="6">The sequence shown here is derived from an EMBL/GenBank/DDBJ whole genome shotgun (WGS) entry which is preliminary data.</text>
</comment>
<dbReference type="InterPro" id="IPR002833">
    <property type="entry name" value="PTH2"/>
</dbReference>
<dbReference type="EC" id="3.1.1.29" evidence="1"/>
<dbReference type="EMBL" id="JAVXUP010000301">
    <property type="protein sequence ID" value="KAK3031543.1"/>
    <property type="molecule type" value="Genomic_DNA"/>
</dbReference>
<dbReference type="SUPFAM" id="SSF102462">
    <property type="entry name" value="Peptidyl-tRNA hydrolase II"/>
    <property type="match status" value="1"/>
</dbReference>
<feature type="compositionally biased region" description="Polar residues" evidence="4">
    <location>
        <begin position="201"/>
        <end position="214"/>
    </location>
</feature>
<evidence type="ECO:0000256" key="2">
    <source>
        <dbReference type="ARBA" id="ARBA00022801"/>
    </source>
</evidence>
<name>A0AA89B988_9ASTE</name>
<dbReference type="Pfam" id="PF01981">
    <property type="entry name" value="PTH2"/>
    <property type="match status" value="1"/>
</dbReference>
<evidence type="ECO:0000313" key="7">
    <source>
        <dbReference type="Proteomes" id="UP001188597"/>
    </source>
</evidence>
<reference evidence="6" key="1">
    <citation type="submission" date="2022-12" db="EMBL/GenBank/DDBJ databases">
        <title>Draft genome assemblies for two species of Escallonia (Escalloniales).</title>
        <authorList>
            <person name="Chanderbali A."/>
            <person name="Dervinis C."/>
            <person name="Anghel I."/>
            <person name="Soltis D."/>
            <person name="Soltis P."/>
            <person name="Zapata F."/>
        </authorList>
    </citation>
    <scope>NUCLEOTIDE SEQUENCE</scope>
    <source>
        <strain evidence="6">UCBG64.0493</strain>
        <tissue evidence="6">Leaf</tissue>
    </source>
</reference>
<evidence type="ECO:0000256" key="4">
    <source>
        <dbReference type="SAM" id="MobiDB-lite"/>
    </source>
</evidence>
<evidence type="ECO:0000256" key="3">
    <source>
        <dbReference type="ARBA" id="ARBA00048707"/>
    </source>
</evidence>
<accession>A0AA89B988</accession>
<dbReference type="GO" id="GO:0004045">
    <property type="term" value="F:peptidyl-tRNA hydrolase activity"/>
    <property type="evidence" value="ECO:0007669"/>
    <property type="project" value="UniProtKB-EC"/>
</dbReference>
<dbReference type="Proteomes" id="UP001188597">
    <property type="component" value="Unassembled WGS sequence"/>
</dbReference>
<evidence type="ECO:0000256" key="1">
    <source>
        <dbReference type="ARBA" id="ARBA00013260"/>
    </source>
</evidence>
<comment type="catalytic activity">
    <reaction evidence="3">
        <text>an N-acyl-L-alpha-aminoacyl-tRNA + H2O = an N-acyl-L-amino acid + a tRNA + H(+)</text>
        <dbReference type="Rhea" id="RHEA:54448"/>
        <dbReference type="Rhea" id="RHEA-COMP:10123"/>
        <dbReference type="Rhea" id="RHEA-COMP:13883"/>
        <dbReference type="ChEBI" id="CHEBI:15377"/>
        <dbReference type="ChEBI" id="CHEBI:15378"/>
        <dbReference type="ChEBI" id="CHEBI:59874"/>
        <dbReference type="ChEBI" id="CHEBI:78442"/>
        <dbReference type="ChEBI" id="CHEBI:138191"/>
        <dbReference type="EC" id="3.1.1.29"/>
    </reaction>
</comment>
<sequence>MGAVFTLTLTHLAPSAIAIRPRGPVRVSLAQRHMATSAVEEPNNTVGNSGAASDTLVQYVVLRRDLINTWPLGSVVTQGCHASVAAIWAHKDHPHTLDYCNPPNLDSMHKASPTFSFVLCECGIIFSLYEDLDEEEGENDPDIIPDELVSICGGDDEVQDLDFRALVSEPQPKKARVEEFVLGLGTSKAKEAPKKRKAPTRTGTSSSARSDTPH</sequence>
<proteinExistence type="predicted"/>
<dbReference type="PANTHER" id="PTHR46194:SF1">
    <property type="entry name" value="PEPTIDYL-TRNA HYDROLASE PTRHD1-RELATED"/>
    <property type="match status" value="1"/>
</dbReference>
<evidence type="ECO:0000313" key="6">
    <source>
        <dbReference type="EMBL" id="KAK3031543.1"/>
    </source>
</evidence>
<feature type="region of interest" description="Disordered" evidence="4">
    <location>
        <begin position="188"/>
        <end position="214"/>
    </location>
</feature>
<feature type="chain" id="PRO_5041698619" description="peptidyl-tRNA hydrolase" evidence="5">
    <location>
        <begin position="19"/>
        <end position="214"/>
    </location>
</feature>
<protein>
    <recommendedName>
        <fullName evidence="1">peptidyl-tRNA hydrolase</fullName>
        <ecNumber evidence="1">3.1.1.29</ecNumber>
    </recommendedName>
</protein>
<dbReference type="AlphaFoldDB" id="A0AA89B988"/>
<gene>
    <name evidence="6" type="ORF">RJ639_035456</name>
</gene>
<dbReference type="InterPro" id="IPR042237">
    <property type="entry name" value="PTRHD1"/>
</dbReference>
<keyword evidence="5" id="KW-0732">Signal</keyword>
<organism evidence="6 7">
    <name type="scientific">Escallonia herrerae</name>
    <dbReference type="NCBI Taxonomy" id="1293975"/>
    <lineage>
        <taxon>Eukaryota</taxon>
        <taxon>Viridiplantae</taxon>
        <taxon>Streptophyta</taxon>
        <taxon>Embryophyta</taxon>
        <taxon>Tracheophyta</taxon>
        <taxon>Spermatophyta</taxon>
        <taxon>Magnoliopsida</taxon>
        <taxon>eudicotyledons</taxon>
        <taxon>Gunneridae</taxon>
        <taxon>Pentapetalae</taxon>
        <taxon>asterids</taxon>
        <taxon>campanulids</taxon>
        <taxon>Escalloniales</taxon>
        <taxon>Escalloniaceae</taxon>
        <taxon>Escallonia</taxon>
    </lineage>
</organism>
<dbReference type="InterPro" id="IPR023476">
    <property type="entry name" value="Pep_tRNA_hydro_II_dom_sf"/>
</dbReference>
<keyword evidence="7" id="KW-1185">Reference proteome</keyword>
<evidence type="ECO:0000256" key="5">
    <source>
        <dbReference type="SAM" id="SignalP"/>
    </source>
</evidence>
<feature type="signal peptide" evidence="5">
    <location>
        <begin position="1"/>
        <end position="18"/>
    </location>
</feature>
<keyword evidence="2" id="KW-0378">Hydrolase</keyword>